<reference evidence="2 3" key="1">
    <citation type="submission" date="2017-03" db="EMBL/GenBank/DDBJ databases">
        <title>Genome Survey of Euroglyphus maynei.</title>
        <authorList>
            <person name="Arlian L.G."/>
            <person name="Morgan M.S."/>
            <person name="Rider S.D."/>
        </authorList>
    </citation>
    <scope>NUCLEOTIDE SEQUENCE [LARGE SCALE GENOMIC DNA]</scope>
    <source>
        <strain evidence="2">Arlian Lab</strain>
        <tissue evidence="2">Whole body</tissue>
    </source>
</reference>
<dbReference type="AlphaFoldDB" id="A0A1Y3AYZ7"/>
<dbReference type="EMBL" id="MUJZ01050337">
    <property type="protein sequence ID" value="OTF73741.1"/>
    <property type="molecule type" value="Genomic_DNA"/>
</dbReference>
<organism evidence="2 3">
    <name type="scientific">Euroglyphus maynei</name>
    <name type="common">Mayne's house dust mite</name>
    <dbReference type="NCBI Taxonomy" id="6958"/>
    <lineage>
        <taxon>Eukaryota</taxon>
        <taxon>Metazoa</taxon>
        <taxon>Ecdysozoa</taxon>
        <taxon>Arthropoda</taxon>
        <taxon>Chelicerata</taxon>
        <taxon>Arachnida</taxon>
        <taxon>Acari</taxon>
        <taxon>Acariformes</taxon>
        <taxon>Sarcoptiformes</taxon>
        <taxon>Astigmata</taxon>
        <taxon>Psoroptidia</taxon>
        <taxon>Analgoidea</taxon>
        <taxon>Pyroglyphidae</taxon>
        <taxon>Pyroglyphinae</taxon>
        <taxon>Euroglyphus</taxon>
    </lineage>
</organism>
<feature type="region of interest" description="Disordered" evidence="1">
    <location>
        <begin position="22"/>
        <end position="92"/>
    </location>
</feature>
<evidence type="ECO:0000313" key="2">
    <source>
        <dbReference type="EMBL" id="OTF73741.1"/>
    </source>
</evidence>
<accession>A0A1Y3AYZ7</accession>
<feature type="non-terminal residue" evidence="2">
    <location>
        <position position="115"/>
    </location>
</feature>
<comment type="caution">
    <text evidence="2">The sequence shown here is derived from an EMBL/GenBank/DDBJ whole genome shotgun (WGS) entry which is preliminary data.</text>
</comment>
<feature type="compositionally biased region" description="Low complexity" evidence="1">
    <location>
        <begin position="80"/>
        <end position="92"/>
    </location>
</feature>
<gene>
    <name evidence="2" type="ORF">BLA29_014121</name>
</gene>
<dbReference type="Proteomes" id="UP000194236">
    <property type="component" value="Unassembled WGS sequence"/>
</dbReference>
<sequence length="115" mass="12942">MERKEMQQRQQYEIDALKNLQINHQQEQSQPVVDVSKKPPSGTQQQQQQSASKLMPPEQQQSGIDSPNSGSVMPTISVSNSNPNITNNNNNNLMNDELLMRMLQNFTMNSNPTGS</sequence>
<keyword evidence="3" id="KW-1185">Reference proteome</keyword>
<feature type="compositionally biased region" description="Polar residues" evidence="1">
    <location>
        <begin position="22"/>
        <end position="31"/>
    </location>
</feature>
<feature type="compositionally biased region" description="Polar residues" evidence="1">
    <location>
        <begin position="58"/>
        <end position="79"/>
    </location>
</feature>
<evidence type="ECO:0000256" key="1">
    <source>
        <dbReference type="SAM" id="MobiDB-lite"/>
    </source>
</evidence>
<evidence type="ECO:0000313" key="3">
    <source>
        <dbReference type="Proteomes" id="UP000194236"/>
    </source>
</evidence>
<proteinExistence type="predicted"/>
<name>A0A1Y3AYZ7_EURMA</name>
<protein>
    <submittedName>
        <fullName evidence="2">Uncharacterized protein</fullName>
    </submittedName>
</protein>